<name>A0AAD7FCI2_9AGAR</name>
<reference evidence="10" key="1">
    <citation type="submission" date="2023-03" db="EMBL/GenBank/DDBJ databases">
        <title>Massive genome expansion in bonnet fungi (Mycena s.s.) driven by repeated elements and novel gene families across ecological guilds.</title>
        <authorList>
            <consortium name="Lawrence Berkeley National Laboratory"/>
            <person name="Harder C.B."/>
            <person name="Miyauchi S."/>
            <person name="Viragh M."/>
            <person name="Kuo A."/>
            <person name="Thoen E."/>
            <person name="Andreopoulos B."/>
            <person name="Lu D."/>
            <person name="Skrede I."/>
            <person name="Drula E."/>
            <person name="Henrissat B."/>
            <person name="Morin E."/>
            <person name="Kohler A."/>
            <person name="Barry K."/>
            <person name="LaButti K."/>
            <person name="Morin E."/>
            <person name="Salamov A."/>
            <person name="Lipzen A."/>
            <person name="Mereny Z."/>
            <person name="Hegedus B."/>
            <person name="Baldrian P."/>
            <person name="Stursova M."/>
            <person name="Weitz H."/>
            <person name="Taylor A."/>
            <person name="Grigoriev I.V."/>
            <person name="Nagy L.G."/>
            <person name="Martin F."/>
            <person name="Kauserud H."/>
        </authorList>
    </citation>
    <scope>NUCLEOTIDE SEQUENCE</scope>
    <source>
        <strain evidence="10">9284</strain>
    </source>
</reference>
<dbReference type="CDD" id="cd09280">
    <property type="entry name" value="RNase_HI_eukaryote_like"/>
    <property type="match status" value="1"/>
</dbReference>
<dbReference type="GO" id="GO:0046872">
    <property type="term" value="F:metal ion binding"/>
    <property type="evidence" value="ECO:0007669"/>
    <property type="project" value="UniProtKB-KW"/>
</dbReference>
<proteinExistence type="inferred from homology"/>
<gene>
    <name evidence="10" type="ORF">FB45DRAFT_712328</name>
</gene>
<evidence type="ECO:0000259" key="9">
    <source>
        <dbReference type="PROSITE" id="PS50879"/>
    </source>
</evidence>
<accession>A0AAD7FCI2</accession>
<keyword evidence="4" id="KW-0540">Nuclease</keyword>
<feature type="non-terminal residue" evidence="10">
    <location>
        <position position="207"/>
    </location>
</feature>
<dbReference type="EC" id="3.1.26.4" evidence="3"/>
<dbReference type="PANTHER" id="PTHR10642:SF26">
    <property type="entry name" value="RIBONUCLEASE H1"/>
    <property type="match status" value="1"/>
</dbReference>
<keyword evidence="6" id="KW-0255">Endonuclease</keyword>
<evidence type="ECO:0000313" key="10">
    <source>
        <dbReference type="EMBL" id="KAJ7610863.1"/>
    </source>
</evidence>
<dbReference type="AlphaFoldDB" id="A0AAD7FCI2"/>
<evidence type="ECO:0000256" key="6">
    <source>
        <dbReference type="ARBA" id="ARBA00022759"/>
    </source>
</evidence>
<protein>
    <recommendedName>
        <fullName evidence="3">ribonuclease H</fullName>
        <ecNumber evidence="3">3.1.26.4</ecNumber>
    </recommendedName>
</protein>
<dbReference type="Gene3D" id="3.40.970.10">
    <property type="entry name" value="Ribonuclease H1, N-terminal domain"/>
    <property type="match status" value="1"/>
</dbReference>
<feature type="region of interest" description="Disordered" evidence="8">
    <location>
        <begin position="28"/>
        <end position="56"/>
    </location>
</feature>
<evidence type="ECO:0000256" key="4">
    <source>
        <dbReference type="ARBA" id="ARBA00022722"/>
    </source>
</evidence>
<dbReference type="SUPFAM" id="SSF53098">
    <property type="entry name" value="Ribonuclease H-like"/>
    <property type="match status" value="1"/>
</dbReference>
<evidence type="ECO:0000256" key="3">
    <source>
        <dbReference type="ARBA" id="ARBA00012180"/>
    </source>
</evidence>
<feature type="non-terminal residue" evidence="10">
    <location>
        <position position="1"/>
    </location>
</feature>
<dbReference type="InterPro" id="IPR036397">
    <property type="entry name" value="RNaseH_sf"/>
</dbReference>
<keyword evidence="5" id="KW-0479">Metal-binding</keyword>
<comment type="catalytic activity">
    <reaction evidence="1">
        <text>Endonucleolytic cleavage to 5'-phosphomonoester.</text>
        <dbReference type="EC" id="3.1.26.4"/>
    </reaction>
</comment>
<dbReference type="Pfam" id="PF01693">
    <property type="entry name" value="Cauli_VI"/>
    <property type="match status" value="1"/>
</dbReference>
<feature type="compositionally biased region" description="Low complexity" evidence="8">
    <location>
        <begin position="28"/>
        <end position="46"/>
    </location>
</feature>
<dbReference type="InterPro" id="IPR012337">
    <property type="entry name" value="RNaseH-like_sf"/>
</dbReference>
<dbReference type="EMBL" id="JARKIF010000034">
    <property type="protein sequence ID" value="KAJ7610863.1"/>
    <property type="molecule type" value="Genomic_DNA"/>
</dbReference>
<dbReference type="GO" id="GO:0043137">
    <property type="term" value="P:DNA replication, removal of RNA primer"/>
    <property type="evidence" value="ECO:0007669"/>
    <property type="project" value="TreeGrafter"/>
</dbReference>
<dbReference type="PROSITE" id="PS50879">
    <property type="entry name" value="RNASE_H_1"/>
    <property type="match status" value="1"/>
</dbReference>
<comment type="caution">
    <text evidence="10">The sequence shown here is derived from an EMBL/GenBank/DDBJ whole genome shotgun (WGS) entry which is preliminary data.</text>
</comment>
<organism evidence="10 11">
    <name type="scientific">Roridomyces roridus</name>
    <dbReference type="NCBI Taxonomy" id="1738132"/>
    <lineage>
        <taxon>Eukaryota</taxon>
        <taxon>Fungi</taxon>
        <taxon>Dikarya</taxon>
        <taxon>Basidiomycota</taxon>
        <taxon>Agaricomycotina</taxon>
        <taxon>Agaricomycetes</taxon>
        <taxon>Agaricomycetidae</taxon>
        <taxon>Agaricales</taxon>
        <taxon>Marasmiineae</taxon>
        <taxon>Mycenaceae</taxon>
        <taxon>Roridomyces</taxon>
    </lineage>
</organism>
<dbReference type="InterPro" id="IPR037056">
    <property type="entry name" value="RNase_H1_N_sf"/>
</dbReference>
<evidence type="ECO:0000256" key="8">
    <source>
        <dbReference type="SAM" id="MobiDB-lite"/>
    </source>
</evidence>
<feature type="domain" description="RNase H type-1" evidence="9">
    <location>
        <begin position="59"/>
        <end position="207"/>
    </location>
</feature>
<comment type="similarity">
    <text evidence="2">Belongs to the RNase H family.</text>
</comment>
<dbReference type="Proteomes" id="UP001221142">
    <property type="component" value="Unassembled WGS sequence"/>
</dbReference>
<dbReference type="Gene3D" id="3.30.420.10">
    <property type="entry name" value="Ribonuclease H-like superfamily/Ribonuclease H"/>
    <property type="match status" value="1"/>
</dbReference>
<keyword evidence="7" id="KW-0378">Hydrolase</keyword>
<dbReference type="GO" id="GO:0003676">
    <property type="term" value="F:nucleic acid binding"/>
    <property type="evidence" value="ECO:0007669"/>
    <property type="project" value="InterPro"/>
</dbReference>
<dbReference type="InterPro" id="IPR050092">
    <property type="entry name" value="RNase_H"/>
</dbReference>
<evidence type="ECO:0000256" key="1">
    <source>
        <dbReference type="ARBA" id="ARBA00000077"/>
    </source>
</evidence>
<evidence type="ECO:0000256" key="2">
    <source>
        <dbReference type="ARBA" id="ARBA00005300"/>
    </source>
</evidence>
<dbReference type="GO" id="GO:0004523">
    <property type="term" value="F:RNA-DNA hybrid ribonuclease activity"/>
    <property type="evidence" value="ECO:0007669"/>
    <property type="project" value="UniProtKB-EC"/>
</dbReference>
<dbReference type="InterPro" id="IPR002156">
    <property type="entry name" value="RNaseH_domain"/>
</dbReference>
<dbReference type="InterPro" id="IPR011320">
    <property type="entry name" value="RNase_H1_N"/>
</dbReference>
<evidence type="ECO:0000256" key="5">
    <source>
        <dbReference type="ARBA" id="ARBA00022723"/>
    </source>
</evidence>
<evidence type="ECO:0000313" key="11">
    <source>
        <dbReference type="Proteomes" id="UP001221142"/>
    </source>
</evidence>
<evidence type="ECO:0000256" key="7">
    <source>
        <dbReference type="ARBA" id="ARBA00022801"/>
    </source>
</evidence>
<sequence>IQVKGFTGAKYKKFHSNAEAEAWIAGDGASSSTAAAAPAPGASSSSKGKKREMSSDVDADGWDVVYSDGACKGNGQVGSVAGVGVWWGPDDPRNIAERCPGDQTNNRAELIAILRVLETTPNSTRPLMIKTDSQYSIQCFNDWIGGWIKKNWINSSGQPVKNAPLIRYIQAHLEARKRRDQQVKLSYVKGHSGDRGNDGADYQANIG</sequence>
<keyword evidence="11" id="KW-1185">Reference proteome</keyword>
<dbReference type="PANTHER" id="PTHR10642">
    <property type="entry name" value="RIBONUCLEASE H1"/>
    <property type="match status" value="1"/>
</dbReference>
<dbReference type="Pfam" id="PF00075">
    <property type="entry name" value="RNase_H"/>
    <property type="match status" value="1"/>
</dbReference>